<evidence type="ECO:0008006" key="4">
    <source>
        <dbReference type="Google" id="ProtNLM"/>
    </source>
</evidence>
<evidence type="ECO:0000256" key="1">
    <source>
        <dbReference type="SAM" id="SignalP"/>
    </source>
</evidence>
<proteinExistence type="predicted"/>
<reference evidence="2" key="2">
    <citation type="submission" date="2023-05" db="EMBL/GenBank/DDBJ databases">
        <authorList>
            <consortium name="Lawrence Berkeley National Laboratory"/>
            <person name="Steindorff A."/>
            <person name="Hensen N."/>
            <person name="Bonometti L."/>
            <person name="Westerberg I."/>
            <person name="Brannstrom I.O."/>
            <person name="Guillou S."/>
            <person name="Cros-Aarteil S."/>
            <person name="Calhoun S."/>
            <person name="Haridas S."/>
            <person name="Kuo A."/>
            <person name="Mondo S."/>
            <person name="Pangilinan J."/>
            <person name="Riley R."/>
            <person name="Labutti K."/>
            <person name="Andreopoulos B."/>
            <person name="Lipzen A."/>
            <person name="Chen C."/>
            <person name="Yanf M."/>
            <person name="Daum C."/>
            <person name="Ng V."/>
            <person name="Clum A."/>
            <person name="Ohm R."/>
            <person name="Martin F."/>
            <person name="Silar P."/>
            <person name="Natvig D."/>
            <person name="Lalanne C."/>
            <person name="Gautier V."/>
            <person name="Ament-Velasquez S.L."/>
            <person name="Kruys A."/>
            <person name="Hutchinson M.I."/>
            <person name="Powell A.J."/>
            <person name="Barry K."/>
            <person name="Miller A.N."/>
            <person name="Grigoriev I.V."/>
            <person name="Debuchy R."/>
            <person name="Gladieux P."/>
            <person name="Thoren M.H."/>
            <person name="Johannesson H."/>
        </authorList>
    </citation>
    <scope>NUCLEOTIDE SEQUENCE</scope>
    <source>
        <strain evidence="2">PSN293</strain>
    </source>
</reference>
<evidence type="ECO:0000313" key="3">
    <source>
        <dbReference type="Proteomes" id="UP001301769"/>
    </source>
</evidence>
<sequence>MLSTITIILAALGNQLVTGAPADTIESHQLVKIITGCSGTNCGGTPVLTSTGILSPGLCYTTTAGDINSYRPIASALLTTCTATSYNSTDSSGTALSSGLANGHCINNPTPGHSIRITC</sequence>
<evidence type="ECO:0000313" key="2">
    <source>
        <dbReference type="EMBL" id="KAK4209448.1"/>
    </source>
</evidence>
<name>A0AAN6XYU9_9PEZI</name>
<keyword evidence="3" id="KW-1185">Reference proteome</keyword>
<dbReference type="EMBL" id="MU858205">
    <property type="protein sequence ID" value="KAK4209448.1"/>
    <property type="molecule type" value="Genomic_DNA"/>
</dbReference>
<dbReference type="AlphaFoldDB" id="A0AAN6XYU9"/>
<dbReference type="Proteomes" id="UP001301769">
    <property type="component" value="Unassembled WGS sequence"/>
</dbReference>
<comment type="caution">
    <text evidence="2">The sequence shown here is derived from an EMBL/GenBank/DDBJ whole genome shotgun (WGS) entry which is preliminary data.</text>
</comment>
<gene>
    <name evidence="2" type="ORF">QBC37DRAFT_404349</name>
</gene>
<reference evidence="2" key="1">
    <citation type="journal article" date="2023" name="Mol. Phylogenet. Evol.">
        <title>Genome-scale phylogeny and comparative genomics of the fungal order Sordariales.</title>
        <authorList>
            <person name="Hensen N."/>
            <person name="Bonometti L."/>
            <person name="Westerberg I."/>
            <person name="Brannstrom I.O."/>
            <person name="Guillou S."/>
            <person name="Cros-Aarteil S."/>
            <person name="Calhoun S."/>
            <person name="Haridas S."/>
            <person name="Kuo A."/>
            <person name="Mondo S."/>
            <person name="Pangilinan J."/>
            <person name="Riley R."/>
            <person name="LaButti K."/>
            <person name="Andreopoulos B."/>
            <person name="Lipzen A."/>
            <person name="Chen C."/>
            <person name="Yan M."/>
            <person name="Daum C."/>
            <person name="Ng V."/>
            <person name="Clum A."/>
            <person name="Steindorff A."/>
            <person name="Ohm R.A."/>
            <person name="Martin F."/>
            <person name="Silar P."/>
            <person name="Natvig D.O."/>
            <person name="Lalanne C."/>
            <person name="Gautier V."/>
            <person name="Ament-Velasquez S.L."/>
            <person name="Kruys A."/>
            <person name="Hutchinson M.I."/>
            <person name="Powell A.J."/>
            <person name="Barry K."/>
            <person name="Miller A.N."/>
            <person name="Grigoriev I.V."/>
            <person name="Debuchy R."/>
            <person name="Gladieux P."/>
            <person name="Hiltunen Thoren M."/>
            <person name="Johannesson H."/>
        </authorList>
    </citation>
    <scope>NUCLEOTIDE SEQUENCE</scope>
    <source>
        <strain evidence="2">PSN293</strain>
    </source>
</reference>
<keyword evidence="1" id="KW-0732">Signal</keyword>
<accession>A0AAN6XYU9</accession>
<feature type="signal peptide" evidence="1">
    <location>
        <begin position="1"/>
        <end position="19"/>
    </location>
</feature>
<organism evidence="2 3">
    <name type="scientific">Rhypophila decipiens</name>
    <dbReference type="NCBI Taxonomy" id="261697"/>
    <lineage>
        <taxon>Eukaryota</taxon>
        <taxon>Fungi</taxon>
        <taxon>Dikarya</taxon>
        <taxon>Ascomycota</taxon>
        <taxon>Pezizomycotina</taxon>
        <taxon>Sordariomycetes</taxon>
        <taxon>Sordariomycetidae</taxon>
        <taxon>Sordariales</taxon>
        <taxon>Naviculisporaceae</taxon>
        <taxon>Rhypophila</taxon>
    </lineage>
</organism>
<feature type="chain" id="PRO_5042924770" description="Antifreeze protein" evidence="1">
    <location>
        <begin position="20"/>
        <end position="119"/>
    </location>
</feature>
<protein>
    <recommendedName>
        <fullName evidence="4">Antifreeze protein</fullName>
    </recommendedName>
</protein>